<dbReference type="Proteomes" id="UP000282957">
    <property type="component" value="Unassembled WGS sequence"/>
</dbReference>
<dbReference type="InterPro" id="IPR001509">
    <property type="entry name" value="Epimerase_deHydtase"/>
</dbReference>
<evidence type="ECO:0000313" key="4">
    <source>
        <dbReference type="EMBL" id="RVT95647.1"/>
    </source>
</evidence>
<dbReference type="SUPFAM" id="SSF51735">
    <property type="entry name" value="NAD(P)-binding Rossmann-fold domains"/>
    <property type="match status" value="1"/>
</dbReference>
<dbReference type="PANTHER" id="PTHR43103:SF3">
    <property type="entry name" value="ADP-L-GLYCERO-D-MANNO-HEPTOSE-6-EPIMERASE"/>
    <property type="match status" value="1"/>
</dbReference>
<dbReference type="Gene3D" id="3.40.50.720">
    <property type="entry name" value="NAD(P)-binding Rossmann-like Domain"/>
    <property type="match status" value="1"/>
</dbReference>
<evidence type="ECO:0000256" key="1">
    <source>
        <dbReference type="ARBA" id="ARBA00022857"/>
    </source>
</evidence>
<reference evidence="4 5" key="1">
    <citation type="submission" date="2019-01" db="EMBL/GenBank/DDBJ databases">
        <authorList>
            <person name="Chen W.-M."/>
        </authorList>
    </citation>
    <scope>NUCLEOTIDE SEQUENCE [LARGE SCALE GENOMIC DNA]</scope>
    <source>
        <strain evidence="4 5">CCP-6</strain>
    </source>
</reference>
<proteinExistence type="predicted"/>
<evidence type="ECO:0000313" key="5">
    <source>
        <dbReference type="Proteomes" id="UP000282957"/>
    </source>
</evidence>
<dbReference type="PANTHER" id="PTHR43103">
    <property type="entry name" value="NUCLEOSIDE-DIPHOSPHATE-SUGAR EPIMERASE"/>
    <property type="match status" value="1"/>
</dbReference>
<protein>
    <submittedName>
        <fullName evidence="4">NAD-dependent epimerase/dehydratase family protein</fullName>
    </submittedName>
</protein>
<accession>A0A437MDB4</accession>
<keyword evidence="2" id="KW-0119">Carbohydrate metabolism</keyword>
<dbReference type="EMBL" id="SACL01000005">
    <property type="protein sequence ID" value="RVT95647.1"/>
    <property type="molecule type" value="Genomic_DNA"/>
</dbReference>
<dbReference type="OrthoDB" id="9801056at2"/>
<dbReference type="InterPro" id="IPR036291">
    <property type="entry name" value="NAD(P)-bd_dom_sf"/>
</dbReference>
<sequence>MSETGSSRMRILITGAAGFLGRRLVAALLARGYQADKLFLADRVEFTPPPGTTALVGELADPAYLDILAGLGCDSVFHLAATLTLEAERDPAAAWAGHVAPVQRLVRASNRPRIVFASSIAVFGGDLPDPVQDDLRQTPTTSYGTQKAIVELLLADHSRRREIDGRALRLPIVLTRPGASLPVVSDQVAAIIREPLAGREVDCPLSPETRIPVASVGAVVRALLALYDLPEAELPPGRAMNLPALTVSIAEMIAALGDAGRLVRMVPDPVTQKVVDGWPKRFVSAHASALGIGADADLAALIADYTGAR</sequence>
<evidence type="ECO:0000259" key="3">
    <source>
        <dbReference type="Pfam" id="PF01370"/>
    </source>
</evidence>
<comment type="caution">
    <text evidence="4">The sequence shown here is derived from an EMBL/GenBank/DDBJ whole genome shotgun (WGS) entry which is preliminary data.</text>
</comment>
<keyword evidence="5" id="KW-1185">Reference proteome</keyword>
<dbReference type="Pfam" id="PF01370">
    <property type="entry name" value="Epimerase"/>
    <property type="match status" value="1"/>
</dbReference>
<dbReference type="Gene3D" id="3.90.25.10">
    <property type="entry name" value="UDP-galactose 4-epimerase, domain 1"/>
    <property type="match status" value="1"/>
</dbReference>
<gene>
    <name evidence="4" type="ORF">EOD42_15720</name>
</gene>
<organism evidence="4 5">
    <name type="scientific">Rhodovarius crocodyli</name>
    <dbReference type="NCBI Taxonomy" id="1979269"/>
    <lineage>
        <taxon>Bacteria</taxon>
        <taxon>Pseudomonadati</taxon>
        <taxon>Pseudomonadota</taxon>
        <taxon>Alphaproteobacteria</taxon>
        <taxon>Acetobacterales</taxon>
        <taxon>Roseomonadaceae</taxon>
        <taxon>Rhodovarius</taxon>
    </lineage>
</organism>
<dbReference type="AlphaFoldDB" id="A0A437MDB4"/>
<feature type="domain" description="NAD-dependent epimerase/dehydratase" evidence="3">
    <location>
        <begin position="11"/>
        <end position="235"/>
    </location>
</feature>
<keyword evidence="1" id="KW-0521">NADP</keyword>
<name>A0A437MDB4_9PROT</name>
<evidence type="ECO:0000256" key="2">
    <source>
        <dbReference type="ARBA" id="ARBA00023277"/>
    </source>
</evidence>